<dbReference type="EMBL" id="CQAW01000001">
    <property type="protein sequence ID" value="CNH06553.1"/>
    <property type="molecule type" value="Genomic_DNA"/>
</dbReference>
<accession>A0A0T9NG68</accession>
<dbReference type="PANTHER" id="PTHR35566:SF1">
    <property type="entry name" value="TYPE VI SECRETION SYSTEM BASEPLATE COMPONENT TSSK1"/>
    <property type="match status" value="1"/>
</dbReference>
<evidence type="ECO:0000313" key="2">
    <source>
        <dbReference type="Proteomes" id="UP000041882"/>
    </source>
</evidence>
<name>A0A0T9NG68_9GAMM</name>
<gene>
    <name evidence="1" type="ORF">ERS008472_00457</name>
</gene>
<organism evidence="1 2">
    <name type="scientific">Yersinia thracica</name>
    <dbReference type="NCBI Taxonomy" id="2890319"/>
    <lineage>
        <taxon>Bacteria</taxon>
        <taxon>Pseudomonadati</taxon>
        <taxon>Pseudomonadota</taxon>
        <taxon>Gammaproteobacteria</taxon>
        <taxon>Enterobacterales</taxon>
        <taxon>Yersiniaceae</taxon>
        <taxon>Yersinia</taxon>
    </lineage>
</organism>
<dbReference type="PANTHER" id="PTHR35566">
    <property type="entry name" value="BLR3599 PROTEIN"/>
    <property type="match status" value="1"/>
</dbReference>
<keyword evidence="2" id="KW-1185">Reference proteome</keyword>
<dbReference type="Proteomes" id="UP000041882">
    <property type="component" value="Unassembled WGS sequence"/>
</dbReference>
<reference evidence="2" key="1">
    <citation type="submission" date="2015-03" db="EMBL/GenBank/DDBJ databases">
        <authorList>
            <consortium name="Pathogen Informatics"/>
            <person name="Murphy D."/>
        </authorList>
    </citation>
    <scope>NUCLEOTIDE SEQUENCE [LARGE SCALE GENOMIC DNA]</scope>
    <source>
        <strain evidence="2">IP6945</strain>
    </source>
</reference>
<dbReference type="Pfam" id="PF05936">
    <property type="entry name" value="T6SS_VasE"/>
    <property type="match status" value="1"/>
</dbReference>
<protein>
    <submittedName>
        <fullName evidence="1">Type VI secretion protein</fullName>
    </submittedName>
</protein>
<dbReference type="InterPro" id="IPR010263">
    <property type="entry name" value="T6SS_TssK"/>
</dbReference>
<dbReference type="NCBIfam" id="TIGR03353">
    <property type="entry name" value="VI_chp_4"/>
    <property type="match status" value="1"/>
</dbReference>
<sequence>MIMKETHKIVWTEGMFLRPHHFQRAEHYMENYIRAWGQAHNGYFWGFLNLEVDQELLQQGKVALTEACGIMPDGTPFNFSKAEYAPTPLEIKEGKAGEKVVLALPSQRTGRKQVIFQETPDALARYLAYEAEVDDLNEVSVSSTELQFSFLRLHLMLESDLSTEWTALVVAEIQEKGDYPLLRLKKDCIPPTLNCQNNNQLKAFINDLQGLLLQRSLQMSQRLQQPESRNSSEMVDFMQLQLINRYVGQVNHVSQLNHIHPERLFAEWLQFATELASFSLQRTPDEPLPVYDHNNLAYCFGRLMLLLRHGLSGVLKDNAIQLELVERTPGLNVAILQDAAMIRDFEFVLAVRANVTADMLLTNFPTHMKIAPTNQIRDIVQLQLPGIMLRSISTAPRQIPYHSGYTYFELEKTGELWEQMEKSSAFALYLAGDFPGLNMEFWAIRSNTDR</sequence>
<evidence type="ECO:0000313" key="1">
    <source>
        <dbReference type="EMBL" id="CNH06553.1"/>
    </source>
</evidence>
<proteinExistence type="predicted"/>
<dbReference type="AlphaFoldDB" id="A0A0T9NG68"/>